<evidence type="ECO:0000313" key="3">
    <source>
        <dbReference type="Proteomes" id="UP000290624"/>
    </source>
</evidence>
<keyword evidence="3" id="KW-1185">Reference proteome</keyword>
<dbReference type="Proteomes" id="UP000290624">
    <property type="component" value="Unassembled WGS sequence"/>
</dbReference>
<evidence type="ECO:0000313" key="2">
    <source>
        <dbReference type="EMBL" id="RXW31470.1"/>
    </source>
</evidence>
<comment type="caution">
    <text evidence="2">The sequence shown here is derived from an EMBL/GenBank/DDBJ whole genome shotgun (WGS) entry which is preliminary data.</text>
</comment>
<protein>
    <recommendedName>
        <fullName evidence="4">DUF4232 domain-containing protein</fullName>
    </recommendedName>
</protein>
<evidence type="ECO:0000256" key="1">
    <source>
        <dbReference type="SAM" id="MobiDB-lite"/>
    </source>
</evidence>
<dbReference type="OrthoDB" id="9984798at2"/>
<sequence length="181" mass="19166">MHVLTRITVATATLVAAAGAVFILGPHPESPPPPPEPHAYVPPAENGPPVLTQRKGEWSPTCQQSGQPLIDFSPIDRGSNNTRVLLTVFNCSDSPVEVGEPTLWLGGRKGMTDFLSLDPADTHLTPLLLPGRSSAQAVLSWQGGGQGDTLSVAIPGIGEGELRDNLGLDHSSRVWLSGWNR</sequence>
<name>A0A4Q2ED40_9ACTN</name>
<proteinExistence type="predicted"/>
<gene>
    <name evidence="2" type="ORF">C1706_11350</name>
</gene>
<organism evidence="2 3">
    <name type="scientific">Propioniciclava flava</name>
    <dbReference type="NCBI Taxonomy" id="2072026"/>
    <lineage>
        <taxon>Bacteria</taxon>
        <taxon>Bacillati</taxon>
        <taxon>Actinomycetota</taxon>
        <taxon>Actinomycetes</taxon>
        <taxon>Propionibacteriales</taxon>
        <taxon>Propionibacteriaceae</taxon>
        <taxon>Propioniciclava</taxon>
    </lineage>
</organism>
<evidence type="ECO:0008006" key="4">
    <source>
        <dbReference type="Google" id="ProtNLM"/>
    </source>
</evidence>
<accession>A0A4Q2ED40</accession>
<dbReference type="EMBL" id="PPCV01000008">
    <property type="protein sequence ID" value="RXW31470.1"/>
    <property type="molecule type" value="Genomic_DNA"/>
</dbReference>
<feature type="compositionally biased region" description="Pro residues" evidence="1">
    <location>
        <begin position="28"/>
        <end position="37"/>
    </location>
</feature>
<feature type="region of interest" description="Disordered" evidence="1">
    <location>
        <begin position="26"/>
        <end position="74"/>
    </location>
</feature>
<dbReference type="RefSeq" id="WP_129459355.1">
    <property type="nucleotide sequence ID" value="NZ_PPCV01000008.1"/>
</dbReference>
<reference evidence="2 3" key="1">
    <citation type="submission" date="2018-01" db="EMBL/GenBank/DDBJ databases">
        <title>Lactibacter flavus gen. nov., sp. nov., a novel bacterium of the family Propionibacteriaceae isolated from raw milk and dairy products.</title>
        <authorList>
            <person name="Wenning M."/>
            <person name="Breitenwieser F."/>
            <person name="Huptas C."/>
            <person name="von Neubeck M."/>
            <person name="Busse H.-J."/>
            <person name="Scherer S."/>
        </authorList>
    </citation>
    <scope>NUCLEOTIDE SEQUENCE [LARGE SCALE GENOMIC DNA]</scope>
    <source>
        <strain evidence="2 3">VG341</strain>
    </source>
</reference>
<dbReference type="AlphaFoldDB" id="A0A4Q2ED40"/>